<feature type="domain" description="AB hydrolase-1" evidence="1">
    <location>
        <begin position="41"/>
        <end position="274"/>
    </location>
</feature>
<dbReference type="Pfam" id="PF12697">
    <property type="entry name" value="Abhydrolase_6"/>
    <property type="match status" value="1"/>
</dbReference>
<dbReference type="RefSeq" id="WP_354597967.1">
    <property type="nucleotide sequence ID" value="NZ_CP136798.1"/>
</dbReference>
<proteinExistence type="predicted"/>
<gene>
    <name evidence="2" type="ORF">R1Y80_25020</name>
</gene>
<dbReference type="PANTHER" id="PTHR43433">
    <property type="entry name" value="HYDROLASE, ALPHA/BETA FOLD FAMILY PROTEIN"/>
    <property type="match status" value="1"/>
</dbReference>
<protein>
    <submittedName>
        <fullName evidence="2">Alpha/beta hydrolase</fullName>
    </submittedName>
</protein>
<dbReference type="InterPro" id="IPR000073">
    <property type="entry name" value="AB_hydrolase_1"/>
</dbReference>
<dbReference type="EMBL" id="CP136798">
    <property type="protein sequence ID" value="XCN16694.1"/>
    <property type="molecule type" value="Genomic_DNA"/>
</dbReference>
<accession>A0AAU8KNV4</accession>
<evidence type="ECO:0000259" key="1">
    <source>
        <dbReference type="Pfam" id="PF12697"/>
    </source>
</evidence>
<dbReference type="GO" id="GO:0046503">
    <property type="term" value="P:glycerolipid catabolic process"/>
    <property type="evidence" value="ECO:0007669"/>
    <property type="project" value="TreeGrafter"/>
</dbReference>
<name>A0AAU8KNV4_9ACTN</name>
<dbReference type="SUPFAM" id="SSF53474">
    <property type="entry name" value="alpha/beta-Hydrolases"/>
    <property type="match status" value="1"/>
</dbReference>
<keyword evidence="2" id="KW-0378">Hydrolase</keyword>
<dbReference type="InterPro" id="IPR029058">
    <property type="entry name" value="AB_hydrolase_fold"/>
</dbReference>
<sequence>MSRPPTFAPPPCADASVLATERGDFAVLDAVPSTPARATALLLPGYTGSKEDFIALLEPLTGAGYRVVAADGRGQFESKGTDRQESYAQRELARDVLAQAAALGVGPGGLHLLGHSLGGQIARAAVLLDAAPFRSLTLMSSGPAEVVAAQRDKVKMLSDALSVLSMDEVWQAMQAMDPPQDADTGDGADMRRRWLAHNPAQLIATGAQLAAEPDRVDELAAVGLPVHVLSGERDDVWPVELFDAMARRLGARRTTIAGAEHSPNTARPQETAKALAAFWDGLPAV</sequence>
<organism evidence="2">
    <name type="scientific">Streptomyces sp. JL1001</name>
    <dbReference type="NCBI Taxonomy" id="3078227"/>
    <lineage>
        <taxon>Bacteria</taxon>
        <taxon>Bacillati</taxon>
        <taxon>Actinomycetota</taxon>
        <taxon>Actinomycetes</taxon>
        <taxon>Kitasatosporales</taxon>
        <taxon>Streptomycetaceae</taxon>
        <taxon>Streptomyces</taxon>
    </lineage>
</organism>
<dbReference type="Gene3D" id="3.40.50.1820">
    <property type="entry name" value="alpha/beta hydrolase"/>
    <property type="match status" value="1"/>
</dbReference>
<dbReference type="PANTHER" id="PTHR43433:SF5">
    <property type="entry name" value="AB HYDROLASE-1 DOMAIN-CONTAINING PROTEIN"/>
    <property type="match status" value="1"/>
</dbReference>
<dbReference type="AlphaFoldDB" id="A0AAU8KNV4"/>
<dbReference type="InterPro" id="IPR050471">
    <property type="entry name" value="AB_hydrolase"/>
</dbReference>
<evidence type="ECO:0000313" key="2">
    <source>
        <dbReference type="EMBL" id="XCN16694.1"/>
    </source>
</evidence>
<reference evidence="2" key="1">
    <citation type="submission" date="2023-10" db="EMBL/GenBank/DDBJ databases">
        <title>Complete genome sequence of Streptomyces sp. JL1001.</title>
        <authorList>
            <person name="Jiang L."/>
        </authorList>
    </citation>
    <scope>NUCLEOTIDE SEQUENCE</scope>
    <source>
        <strain evidence="2">JL1001</strain>
    </source>
</reference>
<dbReference type="GO" id="GO:0004806">
    <property type="term" value="F:triacylglycerol lipase activity"/>
    <property type="evidence" value="ECO:0007669"/>
    <property type="project" value="TreeGrafter"/>
</dbReference>